<gene>
    <name evidence="1" type="ORF">Q5H92_15010</name>
</gene>
<keyword evidence="2" id="KW-1185">Reference proteome</keyword>
<comment type="caution">
    <text evidence="1">The sequence shown here is derived from an EMBL/GenBank/DDBJ whole genome shotgun (WGS) entry which is preliminary data.</text>
</comment>
<reference evidence="1" key="1">
    <citation type="submission" date="2023-07" db="EMBL/GenBank/DDBJ databases">
        <authorList>
            <person name="Kim M.K."/>
        </authorList>
    </citation>
    <scope>NUCLEOTIDE SEQUENCE</scope>
    <source>
        <strain evidence="1">M29</strain>
    </source>
</reference>
<protein>
    <submittedName>
        <fullName evidence="1">Uncharacterized protein</fullName>
    </submittedName>
</protein>
<organism evidence="1 2">
    <name type="scientific">Hymenobacter mellowenesis</name>
    <dbReference type="NCBI Taxonomy" id="3063995"/>
    <lineage>
        <taxon>Bacteria</taxon>
        <taxon>Pseudomonadati</taxon>
        <taxon>Bacteroidota</taxon>
        <taxon>Cytophagia</taxon>
        <taxon>Cytophagales</taxon>
        <taxon>Hymenobacteraceae</taxon>
        <taxon>Hymenobacter</taxon>
    </lineage>
</organism>
<accession>A0ABT9ACU3</accession>
<dbReference type="RefSeq" id="WP_305012357.1">
    <property type="nucleotide sequence ID" value="NZ_JAUQSX010000007.1"/>
</dbReference>
<dbReference type="Proteomes" id="UP001167796">
    <property type="component" value="Unassembled WGS sequence"/>
</dbReference>
<name>A0ABT9ACU3_9BACT</name>
<dbReference type="EMBL" id="JAUQSX010000007">
    <property type="protein sequence ID" value="MDO7847677.1"/>
    <property type="molecule type" value="Genomic_DNA"/>
</dbReference>
<sequence length="153" mass="17557">MTDLENPVEKWTEVGIAMGWMVTHKGVTVLTEKYFTTKGQKPPAKAPGDWKEKYLAFIKEVFGEKRVRLPYGTSGSEFTVSDFSKPGMEAFAKCMKEPSMDYSRLVQASRAFYLDPRNSRPTIGNYFIKELWVSVYRDYNPASVQTQTFNIEL</sequence>
<evidence type="ECO:0000313" key="2">
    <source>
        <dbReference type="Proteomes" id="UP001167796"/>
    </source>
</evidence>
<proteinExistence type="predicted"/>
<evidence type="ECO:0000313" key="1">
    <source>
        <dbReference type="EMBL" id="MDO7847677.1"/>
    </source>
</evidence>